<organism evidence="1 2">
    <name type="scientific">Ditylenchus dipsaci</name>
    <dbReference type="NCBI Taxonomy" id="166011"/>
    <lineage>
        <taxon>Eukaryota</taxon>
        <taxon>Metazoa</taxon>
        <taxon>Ecdysozoa</taxon>
        <taxon>Nematoda</taxon>
        <taxon>Chromadorea</taxon>
        <taxon>Rhabditida</taxon>
        <taxon>Tylenchina</taxon>
        <taxon>Tylenchomorpha</taxon>
        <taxon>Sphaerularioidea</taxon>
        <taxon>Anguinidae</taxon>
        <taxon>Anguininae</taxon>
        <taxon>Ditylenchus</taxon>
    </lineage>
</organism>
<sequence length="89" mass="10451">MEYITENHSVFDRPCCEYWNTLANEKARKRKMGQTGLDCGTHWPRLQLLLWFPADEHHKLDPEQCAARLELVLVDMLRLLIVLRASSDI</sequence>
<protein>
    <submittedName>
        <fullName evidence="2">Uncharacterized protein</fullName>
    </submittedName>
</protein>
<reference evidence="2" key="1">
    <citation type="submission" date="2022-11" db="UniProtKB">
        <authorList>
            <consortium name="WormBaseParasite"/>
        </authorList>
    </citation>
    <scope>IDENTIFICATION</scope>
</reference>
<keyword evidence="1" id="KW-1185">Reference proteome</keyword>
<dbReference type="Proteomes" id="UP000887574">
    <property type="component" value="Unplaced"/>
</dbReference>
<proteinExistence type="predicted"/>
<dbReference type="WBParaSite" id="jg4412">
    <property type="protein sequence ID" value="jg4412"/>
    <property type="gene ID" value="jg4412"/>
</dbReference>
<name>A0A915ECI5_9BILA</name>
<evidence type="ECO:0000313" key="2">
    <source>
        <dbReference type="WBParaSite" id="jg4412"/>
    </source>
</evidence>
<dbReference type="AlphaFoldDB" id="A0A915ECI5"/>
<evidence type="ECO:0000313" key="1">
    <source>
        <dbReference type="Proteomes" id="UP000887574"/>
    </source>
</evidence>
<accession>A0A915ECI5</accession>